<accession>A0A222VXV7</accession>
<keyword evidence="5" id="KW-1185">Reference proteome</keyword>
<protein>
    <submittedName>
        <fullName evidence="4">Uncharacterized protein</fullName>
    </submittedName>
</protein>
<sequence>MRITPTAMARTTRKVLTTAAVAAAVTGLTMLSGGTASASSTTLLADSCTQLVQGRIGDDILLRGESVRDLVKQGAKEAQTIAVVHHLTIWPDHLAREIAKEQLPVGSVPNAQGGTITGSALGSAVRAALKDSAGIGVLGETKETTLSTIANKVAGNCGLPVAATNYTSPSSPRDDNPSSPSSPSSPSAPGQDGGTSATPGTGALEGTGGATVPPRDYGDIPAVSPPSAGIGVPPDLRYPPSSGIPGQPSSPEFGILGADSDDNGARAGQGDDVRNAGNADAIAAPPSQTAVQLPMLLAVVALAGVTAALVRTWVLRRT</sequence>
<dbReference type="AlphaFoldDB" id="A0A222VXV7"/>
<keyword evidence="2" id="KW-0812">Transmembrane</keyword>
<keyword evidence="2" id="KW-0472">Membrane</keyword>
<organism evidence="4 5">
    <name type="scientific">Prauserella marina</name>
    <dbReference type="NCBI Taxonomy" id="530584"/>
    <lineage>
        <taxon>Bacteria</taxon>
        <taxon>Bacillati</taxon>
        <taxon>Actinomycetota</taxon>
        <taxon>Actinomycetes</taxon>
        <taxon>Pseudonocardiales</taxon>
        <taxon>Pseudonocardiaceae</taxon>
        <taxon>Prauserella</taxon>
    </lineage>
</organism>
<evidence type="ECO:0000256" key="3">
    <source>
        <dbReference type="SAM" id="SignalP"/>
    </source>
</evidence>
<dbReference type="Proteomes" id="UP000199494">
    <property type="component" value="Unassembled WGS sequence"/>
</dbReference>
<dbReference type="KEGG" id="pmad:BAY61_31455"/>
<feature type="transmembrane region" description="Helical" evidence="2">
    <location>
        <begin position="293"/>
        <end position="314"/>
    </location>
</feature>
<feature type="compositionally biased region" description="Low complexity" evidence="1">
    <location>
        <begin position="239"/>
        <end position="251"/>
    </location>
</feature>
<feature type="region of interest" description="Disordered" evidence="1">
    <location>
        <begin position="164"/>
        <end position="271"/>
    </location>
</feature>
<keyword evidence="2" id="KW-1133">Transmembrane helix</keyword>
<feature type="compositionally biased region" description="Low complexity" evidence="1">
    <location>
        <begin position="177"/>
        <end position="189"/>
    </location>
</feature>
<name>A0A222VXV7_9PSEU</name>
<proteinExistence type="predicted"/>
<dbReference type="STRING" id="530584.SAMN05421630_106363"/>
<gene>
    <name evidence="4" type="ORF">SAMN05421630_106363</name>
</gene>
<feature type="signal peptide" evidence="3">
    <location>
        <begin position="1"/>
        <end position="38"/>
    </location>
</feature>
<reference evidence="4 5" key="1">
    <citation type="submission" date="2016-10" db="EMBL/GenBank/DDBJ databases">
        <authorList>
            <person name="de Groot N.N."/>
        </authorList>
    </citation>
    <scope>NUCLEOTIDE SEQUENCE [LARGE SCALE GENOMIC DNA]</scope>
    <source>
        <strain evidence="4 5">CGMCC 4.5506</strain>
    </source>
</reference>
<keyword evidence="3" id="KW-0732">Signal</keyword>
<evidence type="ECO:0000256" key="1">
    <source>
        <dbReference type="SAM" id="MobiDB-lite"/>
    </source>
</evidence>
<evidence type="ECO:0000313" key="4">
    <source>
        <dbReference type="EMBL" id="SDD19951.1"/>
    </source>
</evidence>
<dbReference type="OrthoDB" id="3555996at2"/>
<evidence type="ECO:0000256" key="2">
    <source>
        <dbReference type="SAM" id="Phobius"/>
    </source>
</evidence>
<evidence type="ECO:0000313" key="5">
    <source>
        <dbReference type="Proteomes" id="UP000199494"/>
    </source>
</evidence>
<feature type="chain" id="PRO_5043646652" evidence="3">
    <location>
        <begin position="39"/>
        <end position="318"/>
    </location>
</feature>
<dbReference type="RefSeq" id="WP_091806229.1">
    <property type="nucleotide sequence ID" value="NZ_CP016353.1"/>
</dbReference>
<dbReference type="EMBL" id="FMZE01000006">
    <property type="protein sequence ID" value="SDD19951.1"/>
    <property type="molecule type" value="Genomic_DNA"/>
</dbReference>